<gene>
    <name evidence="3" type="ORF">KIK155_LOCUS21966</name>
</gene>
<dbReference type="EMBL" id="CAJNYV010003923">
    <property type="protein sequence ID" value="CAF3621974.1"/>
    <property type="molecule type" value="Genomic_DNA"/>
</dbReference>
<dbReference type="GO" id="GO:0061630">
    <property type="term" value="F:ubiquitin protein ligase activity"/>
    <property type="evidence" value="ECO:0007669"/>
    <property type="project" value="TreeGrafter"/>
</dbReference>
<sequence length="614" mass="66400">VTASTSASYTLVCDSGMDTYGYLYTLPFISSSPQSNLLVAEDDGGSQGNFQITATFTVTQSMILVVTTYHPDDIGEFNISIHGPAQLSFTPYISTPIIVTNTNEATSVGTTATTTTAPIITTATTLTTKLATKKGTKRASRRTKKKTIRPAITTPTTVTVTASGIQSSYSGALTKKHSSFMRPKQGEYGFYFLAIKLKTSSSGIYTILCESGIDTYGCLYNESFLPSSPNSKLIATDNDSGSKKNFKLIANLTTTESMILVVTTYNAEQTGAFKVIVYGPEKAILTPYVTIPLATTSTSTTTRITKSRIVVNIPANATWAQNGVTIAGGHGSGDATNQLWTPFGLFVDDDQTVVIVDFGNHRIMQWKNGDTTNGQVVAGGKGRGNGLNQLQYPTDVLIDKETGSLIICDRGNRRVVRWSRRSGTTQGEILIDNIECFGVAMDEQRYIYVSDTEEDEVRRYQLGEKNGTLVAGGNRQGNGLSQLSVPTHLFVDRDHSVYVSDNGNHRVMKWVEGAKEGIVVAGGQGKGNALTQLSNPNGLFVDTFGTLYVADFWNHRVMRWTQGDKKQGTVIVGGNGEGAGANQFNVLVGLSFDRQGNLYVADNNNDRVQRFSIE</sequence>
<dbReference type="CDD" id="cd05819">
    <property type="entry name" value="NHL"/>
    <property type="match status" value="1"/>
</dbReference>
<dbReference type="PANTHER" id="PTHR24104">
    <property type="entry name" value="E3 UBIQUITIN-PROTEIN LIGASE NHLRC1-RELATED"/>
    <property type="match status" value="1"/>
</dbReference>
<dbReference type="GO" id="GO:0008270">
    <property type="term" value="F:zinc ion binding"/>
    <property type="evidence" value="ECO:0007669"/>
    <property type="project" value="UniProtKB-KW"/>
</dbReference>
<protein>
    <submittedName>
        <fullName evidence="3">Uncharacterized protein</fullName>
    </submittedName>
</protein>
<dbReference type="Gene3D" id="2.40.10.500">
    <property type="match status" value="1"/>
</dbReference>
<evidence type="ECO:0000313" key="4">
    <source>
        <dbReference type="Proteomes" id="UP000663865"/>
    </source>
</evidence>
<evidence type="ECO:0000256" key="1">
    <source>
        <dbReference type="ARBA" id="ARBA00022737"/>
    </source>
</evidence>
<dbReference type="GO" id="GO:0043161">
    <property type="term" value="P:proteasome-mediated ubiquitin-dependent protein catabolic process"/>
    <property type="evidence" value="ECO:0007669"/>
    <property type="project" value="TreeGrafter"/>
</dbReference>
<evidence type="ECO:0000313" key="3">
    <source>
        <dbReference type="EMBL" id="CAF3621974.1"/>
    </source>
</evidence>
<dbReference type="Proteomes" id="UP000663865">
    <property type="component" value="Unassembled WGS sequence"/>
</dbReference>
<dbReference type="Gene3D" id="2.120.10.30">
    <property type="entry name" value="TolB, C-terminal domain"/>
    <property type="match status" value="2"/>
</dbReference>
<dbReference type="PANTHER" id="PTHR24104:SF25">
    <property type="entry name" value="PROTEIN LIN-41"/>
    <property type="match status" value="1"/>
</dbReference>
<dbReference type="SUPFAM" id="SSF101898">
    <property type="entry name" value="NHL repeat"/>
    <property type="match status" value="1"/>
</dbReference>
<dbReference type="GO" id="GO:0000209">
    <property type="term" value="P:protein polyubiquitination"/>
    <property type="evidence" value="ECO:0007669"/>
    <property type="project" value="TreeGrafter"/>
</dbReference>
<name>A0A818PC52_9BILA</name>
<dbReference type="InterPro" id="IPR001258">
    <property type="entry name" value="NHL_repeat"/>
</dbReference>
<dbReference type="Pfam" id="PF01436">
    <property type="entry name" value="NHL"/>
    <property type="match status" value="1"/>
</dbReference>
<accession>A0A818PC52</accession>
<dbReference type="PROSITE" id="PS51125">
    <property type="entry name" value="NHL"/>
    <property type="match status" value="1"/>
</dbReference>
<evidence type="ECO:0000256" key="2">
    <source>
        <dbReference type="PROSITE-ProRule" id="PRU00504"/>
    </source>
</evidence>
<keyword evidence="1" id="KW-0677">Repeat</keyword>
<proteinExistence type="predicted"/>
<organism evidence="3 4">
    <name type="scientific">Rotaria socialis</name>
    <dbReference type="NCBI Taxonomy" id="392032"/>
    <lineage>
        <taxon>Eukaryota</taxon>
        <taxon>Metazoa</taxon>
        <taxon>Spiralia</taxon>
        <taxon>Gnathifera</taxon>
        <taxon>Rotifera</taxon>
        <taxon>Eurotatoria</taxon>
        <taxon>Bdelloidea</taxon>
        <taxon>Philodinida</taxon>
        <taxon>Philodinidae</taxon>
        <taxon>Rotaria</taxon>
    </lineage>
</organism>
<feature type="repeat" description="NHL" evidence="2">
    <location>
        <begin position="578"/>
        <end position="614"/>
    </location>
</feature>
<dbReference type="AlphaFoldDB" id="A0A818PC52"/>
<dbReference type="InterPro" id="IPR011042">
    <property type="entry name" value="6-blade_b-propeller_TolB-like"/>
</dbReference>
<reference evidence="3" key="1">
    <citation type="submission" date="2021-02" db="EMBL/GenBank/DDBJ databases">
        <authorList>
            <person name="Nowell W R."/>
        </authorList>
    </citation>
    <scope>NUCLEOTIDE SEQUENCE</scope>
</reference>
<comment type="caution">
    <text evidence="3">The sequence shown here is derived from an EMBL/GenBank/DDBJ whole genome shotgun (WGS) entry which is preliminary data.</text>
</comment>
<feature type="non-terminal residue" evidence="3">
    <location>
        <position position="1"/>
    </location>
</feature>
<dbReference type="InterPro" id="IPR050952">
    <property type="entry name" value="TRIM-NHL_E3_ligases"/>
</dbReference>